<reference evidence="1" key="1">
    <citation type="journal article" date="2015" name="Nature">
        <title>Complex archaea that bridge the gap between prokaryotes and eukaryotes.</title>
        <authorList>
            <person name="Spang A."/>
            <person name="Saw J.H."/>
            <person name="Jorgensen S.L."/>
            <person name="Zaremba-Niedzwiedzka K."/>
            <person name="Martijn J."/>
            <person name="Lind A.E."/>
            <person name="van Eijk R."/>
            <person name="Schleper C."/>
            <person name="Guy L."/>
            <person name="Ettema T.J."/>
        </authorList>
    </citation>
    <scope>NUCLEOTIDE SEQUENCE</scope>
</reference>
<name>A0A0F9ETN4_9ZZZZ</name>
<comment type="caution">
    <text evidence="1">The sequence shown here is derived from an EMBL/GenBank/DDBJ whole genome shotgun (WGS) entry which is preliminary data.</text>
</comment>
<proteinExistence type="predicted"/>
<evidence type="ECO:0000313" key="1">
    <source>
        <dbReference type="EMBL" id="KKL27183.1"/>
    </source>
</evidence>
<sequence>MPVLARTFEEAGLSTVLVTIMPYWSERVGVPRTIGVEFPYGHILGR</sequence>
<organism evidence="1">
    <name type="scientific">marine sediment metagenome</name>
    <dbReference type="NCBI Taxonomy" id="412755"/>
    <lineage>
        <taxon>unclassified sequences</taxon>
        <taxon>metagenomes</taxon>
        <taxon>ecological metagenomes</taxon>
    </lineage>
</organism>
<accession>A0A0F9ETN4</accession>
<protein>
    <submittedName>
        <fullName evidence="1">Uncharacterized protein</fullName>
    </submittedName>
</protein>
<dbReference type="EMBL" id="LAZR01035560">
    <property type="protein sequence ID" value="KKL27183.1"/>
    <property type="molecule type" value="Genomic_DNA"/>
</dbReference>
<feature type="non-terminal residue" evidence="1">
    <location>
        <position position="46"/>
    </location>
</feature>
<dbReference type="AlphaFoldDB" id="A0A0F9ETN4"/>
<gene>
    <name evidence="1" type="ORF">LCGC14_2387760</name>
</gene>